<name>A0A1B7M0W2_9MICC</name>
<evidence type="ECO:0000259" key="2">
    <source>
        <dbReference type="Pfam" id="PF01910"/>
    </source>
</evidence>
<gene>
    <name evidence="3" type="ORF">A6F49_08110</name>
</gene>
<dbReference type="PANTHER" id="PTHR33777:SF1">
    <property type="entry name" value="UPF0045 PROTEIN ECM15"/>
    <property type="match status" value="1"/>
</dbReference>
<dbReference type="RefSeq" id="WP_043057330.1">
    <property type="nucleotide sequence ID" value="NZ_LXEY01000015.1"/>
</dbReference>
<dbReference type="STRING" id="1837282.A6F49_08110"/>
<comment type="caution">
    <text evidence="3">The sequence shown here is derived from an EMBL/GenBank/DDBJ whole genome shotgun (WGS) entry which is preliminary data.</text>
</comment>
<evidence type="ECO:0000256" key="1">
    <source>
        <dbReference type="ARBA" id="ARBA00010272"/>
    </source>
</evidence>
<dbReference type="InterPro" id="IPR051614">
    <property type="entry name" value="UPF0045_domain"/>
</dbReference>
<dbReference type="InterPro" id="IPR002767">
    <property type="entry name" value="Thiamine_BP"/>
</dbReference>
<sequence>MILAFSISVSGIGELGENAAANSPEDAATGSVARAVAAAYDVVRNSGLPHRLSSMFTEIEGDWDEVMGVLKQCVDAVEPFGARISITMKADIRPAKSDGQLDAKIDRVNSLLDGETQ</sequence>
<dbReference type="SUPFAM" id="SSF89957">
    <property type="entry name" value="MTH1187/YkoF-like"/>
    <property type="match status" value="1"/>
</dbReference>
<protein>
    <recommendedName>
        <fullName evidence="2">Thiamine-binding protein domain-containing protein</fullName>
    </recommendedName>
</protein>
<dbReference type="Pfam" id="PF01910">
    <property type="entry name" value="Thiamine_BP"/>
    <property type="match status" value="1"/>
</dbReference>
<proteinExistence type="inferred from homology"/>
<dbReference type="InterPro" id="IPR029756">
    <property type="entry name" value="MTH1187/YkoF-like"/>
</dbReference>
<comment type="similarity">
    <text evidence="1">Belongs to the UPF0045 family.</text>
</comment>
<keyword evidence="4" id="KW-1185">Reference proteome</keyword>
<accession>A0A1B7M0W2</accession>
<dbReference type="GO" id="GO:0005829">
    <property type="term" value="C:cytosol"/>
    <property type="evidence" value="ECO:0007669"/>
    <property type="project" value="TreeGrafter"/>
</dbReference>
<feature type="domain" description="Thiamine-binding protein" evidence="2">
    <location>
        <begin position="25"/>
        <end position="108"/>
    </location>
</feature>
<organism evidence="3 4">
    <name type="scientific">Enteractinococcus helveticum</name>
    <dbReference type="NCBI Taxonomy" id="1837282"/>
    <lineage>
        <taxon>Bacteria</taxon>
        <taxon>Bacillati</taxon>
        <taxon>Actinomycetota</taxon>
        <taxon>Actinomycetes</taxon>
        <taxon>Micrococcales</taxon>
        <taxon>Micrococcaceae</taxon>
    </lineage>
</organism>
<dbReference type="Proteomes" id="UP000078292">
    <property type="component" value="Unassembled WGS sequence"/>
</dbReference>
<dbReference type="PANTHER" id="PTHR33777">
    <property type="entry name" value="UPF0045 PROTEIN ECM15"/>
    <property type="match status" value="1"/>
</dbReference>
<dbReference type="OrthoDB" id="9793516at2"/>
<dbReference type="EMBL" id="LXEY01000015">
    <property type="protein sequence ID" value="OAV61840.1"/>
    <property type="molecule type" value="Genomic_DNA"/>
</dbReference>
<dbReference type="AlphaFoldDB" id="A0A1B7M0W2"/>
<evidence type="ECO:0000313" key="3">
    <source>
        <dbReference type="EMBL" id="OAV61840.1"/>
    </source>
</evidence>
<dbReference type="Gene3D" id="3.30.70.930">
    <property type="match status" value="1"/>
</dbReference>
<evidence type="ECO:0000313" key="4">
    <source>
        <dbReference type="Proteomes" id="UP000078292"/>
    </source>
</evidence>
<reference evidence="3 4" key="1">
    <citation type="submission" date="2016-04" db="EMBL/GenBank/DDBJ databases">
        <title>First whole genome shotgun sequence of the bacterium Enteractinococcus sp. strain UASWS1574.</title>
        <authorList>
            <person name="Crovadore J."/>
            <person name="Chablais R."/>
            <person name="Lefort F."/>
        </authorList>
    </citation>
    <scope>NUCLEOTIDE SEQUENCE [LARGE SCALE GENOMIC DNA]</scope>
    <source>
        <strain evidence="3 4">UASWS1574</strain>
    </source>
</reference>